<proteinExistence type="predicted"/>
<evidence type="ECO:0000256" key="1">
    <source>
        <dbReference type="SAM" id="MobiDB-lite"/>
    </source>
</evidence>
<evidence type="ECO:0000313" key="2">
    <source>
        <dbReference type="EMBL" id="GKV40289.1"/>
    </source>
</evidence>
<organism evidence="2 3">
    <name type="scientific">Rubroshorea leprosula</name>
    <dbReference type="NCBI Taxonomy" id="152421"/>
    <lineage>
        <taxon>Eukaryota</taxon>
        <taxon>Viridiplantae</taxon>
        <taxon>Streptophyta</taxon>
        <taxon>Embryophyta</taxon>
        <taxon>Tracheophyta</taxon>
        <taxon>Spermatophyta</taxon>
        <taxon>Magnoliopsida</taxon>
        <taxon>eudicotyledons</taxon>
        <taxon>Gunneridae</taxon>
        <taxon>Pentapetalae</taxon>
        <taxon>rosids</taxon>
        <taxon>malvids</taxon>
        <taxon>Malvales</taxon>
        <taxon>Dipterocarpaceae</taxon>
        <taxon>Rubroshorea</taxon>
    </lineage>
</organism>
<name>A0AAV5LT52_9ROSI</name>
<protein>
    <submittedName>
        <fullName evidence="2">Uncharacterized protein</fullName>
    </submittedName>
</protein>
<feature type="region of interest" description="Disordered" evidence="1">
    <location>
        <begin position="1"/>
        <end position="23"/>
    </location>
</feature>
<evidence type="ECO:0000313" key="3">
    <source>
        <dbReference type="Proteomes" id="UP001054252"/>
    </source>
</evidence>
<sequence length="71" mass="7887">MFDPVEEGEEGGQRRSGQRSGCLFGGDQVVCCFNSVEEMRSEEVRQMQRCDRVSLLCCFCSSVLRGGGDEN</sequence>
<dbReference type="EMBL" id="BPVZ01000140">
    <property type="protein sequence ID" value="GKV40289.1"/>
    <property type="molecule type" value="Genomic_DNA"/>
</dbReference>
<gene>
    <name evidence="2" type="ORF">SLEP1_g47956</name>
</gene>
<keyword evidence="3" id="KW-1185">Reference proteome</keyword>
<feature type="compositionally biased region" description="Acidic residues" evidence="1">
    <location>
        <begin position="1"/>
        <end position="10"/>
    </location>
</feature>
<comment type="caution">
    <text evidence="2">The sequence shown here is derived from an EMBL/GenBank/DDBJ whole genome shotgun (WGS) entry which is preliminary data.</text>
</comment>
<accession>A0AAV5LT52</accession>
<reference evidence="2 3" key="1">
    <citation type="journal article" date="2021" name="Commun. Biol.">
        <title>The genome of Shorea leprosula (Dipterocarpaceae) highlights the ecological relevance of drought in aseasonal tropical rainforests.</title>
        <authorList>
            <person name="Ng K.K.S."/>
            <person name="Kobayashi M.J."/>
            <person name="Fawcett J.A."/>
            <person name="Hatakeyama M."/>
            <person name="Paape T."/>
            <person name="Ng C.H."/>
            <person name="Ang C.C."/>
            <person name="Tnah L.H."/>
            <person name="Lee C.T."/>
            <person name="Nishiyama T."/>
            <person name="Sese J."/>
            <person name="O'Brien M.J."/>
            <person name="Copetti D."/>
            <person name="Mohd Noor M.I."/>
            <person name="Ong R.C."/>
            <person name="Putra M."/>
            <person name="Sireger I.Z."/>
            <person name="Indrioko S."/>
            <person name="Kosugi Y."/>
            <person name="Izuno A."/>
            <person name="Isagi Y."/>
            <person name="Lee S.L."/>
            <person name="Shimizu K.K."/>
        </authorList>
    </citation>
    <scope>NUCLEOTIDE SEQUENCE [LARGE SCALE GENOMIC DNA]</scope>
    <source>
        <strain evidence="2">214</strain>
    </source>
</reference>
<dbReference type="Proteomes" id="UP001054252">
    <property type="component" value="Unassembled WGS sequence"/>
</dbReference>
<dbReference type="AlphaFoldDB" id="A0AAV5LT52"/>